<comment type="caution">
    <text evidence="1">The sequence shown here is derived from an EMBL/GenBank/DDBJ whole genome shotgun (WGS) entry which is preliminary data.</text>
</comment>
<reference evidence="1" key="1">
    <citation type="submission" date="2023-09" db="EMBL/GenBank/DDBJ databases">
        <title>Vallitalea sediminicola and Vallitalea maricola sp. nov., anaerobic bacteria isolated from marine sediment.</title>
        <authorList>
            <person name="Hirano S."/>
            <person name="Maeda A."/>
            <person name="Terahara T."/>
            <person name="Mori K."/>
            <person name="Hamada M."/>
            <person name="Matsumoto R."/>
            <person name="Kobayashi T."/>
        </authorList>
    </citation>
    <scope>NUCLEOTIDE SEQUENCE</scope>
    <source>
        <strain evidence="1">AN17-2</strain>
    </source>
</reference>
<organism evidence="1 2">
    <name type="scientific">Vallitalea maricola</name>
    <dbReference type="NCBI Taxonomy" id="3074433"/>
    <lineage>
        <taxon>Bacteria</taxon>
        <taxon>Bacillati</taxon>
        <taxon>Bacillota</taxon>
        <taxon>Clostridia</taxon>
        <taxon>Lachnospirales</taxon>
        <taxon>Vallitaleaceae</taxon>
        <taxon>Vallitalea</taxon>
    </lineage>
</organism>
<evidence type="ECO:0000313" key="1">
    <source>
        <dbReference type="EMBL" id="GMQ63579.1"/>
    </source>
</evidence>
<proteinExistence type="predicted"/>
<accession>A0ACB5UM12</accession>
<dbReference type="Proteomes" id="UP001374599">
    <property type="component" value="Unassembled WGS sequence"/>
</dbReference>
<sequence>MSLKRVAVISAILERPEDTQNTFNAIVSSYKDMVKGRMGLPLIEEGISVISITVVGEINDINSLNGKLGKLPNTQVKTSISKKEIE</sequence>
<dbReference type="EMBL" id="BTPU01000046">
    <property type="protein sequence ID" value="GMQ63579.1"/>
    <property type="molecule type" value="Genomic_DNA"/>
</dbReference>
<keyword evidence="2" id="KW-1185">Reference proteome</keyword>
<evidence type="ECO:0000313" key="2">
    <source>
        <dbReference type="Proteomes" id="UP001374599"/>
    </source>
</evidence>
<name>A0ACB5UM12_9FIRM</name>
<gene>
    <name evidence="1" type="ORF">AN2V17_28130</name>
</gene>
<protein>
    <submittedName>
        <fullName evidence="1">Iron-only hydrogenase system regulator</fullName>
    </submittedName>
</protein>